<dbReference type="EMBL" id="JAHQIW010004854">
    <property type="protein sequence ID" value="KAJ1364045.1"/>
    <property type="molecule type" value="Genomic_DNA"/>
</dbReference>
<protein>
    <submittedName>
        <fullName evidence="2">Uncharacterized protein</fullName>
    </submittedName>
</protein>
<organism evidence="2 3">
    <name type="scientific">Parelaphostrongylus tenuis</name>
    <name type="common">Meningeal worm</name>
    <dbReference type="NCBI Taxonomy" id="148309"/>
    <lineage>
        <taxon>Eukaryota</taxon>
        <taxon>Metazoa</taxon>
        <taxon>Ecdysozoa</taxon>
        <taxon>Nematoda</taxon>
        <taxon>Chromadorea</taxon>
        <taxon>Rhabditida</taxon>
        <taxon>Rhabditina</taxon>
        <taxon>Rhabditomorpha</taxon>
        <taxon>Strongyloidea</taxon>
        <taxon>Metastrongylidae</taxon>
        <taxon>Parelaphostrongylus</taxon>
    </lineage>
</organism>
<keyword evidence="3" id="KW-1185">Reference proteome</keyword>
<proteinExistence type="predicted"/>
<accession>A0AAD5QVP9</accession>
<feature type="coiled-coil region" evidence="1">
    <location>
        <begin position="186"/>
        <end position="213"/>
    </location>
</feature>
<evidence type="ECO:0000313" key="2">
    <source>
        <dbReference type="EMBL" id="KAJ1364045.1"/>
    </source>
</evidence>
<keyword evidence="1" id="KW-0175">Coiled coil</keyword>
<comment type="caution">
    <text evidence="2">The sequence shown here is derived from an EMBL/GenBank/DDBJ whole genome shotgun (WGS) entry which is preliminary data.</text>
</comment>
<sequence>MDSHDDIDCDDDSVVQRNVARTTASGIEMLMLYLETEARRIRLFLRAFGGRLRRFFVKTLRIDFRNIVLFLSDFTTRRMKHASLEMPELNDVEAMIFNAVPMRSSWKLPKYTFNDTATVLTVDEEVEDGVIHAYMIRSPAWNCLPSPVSSRYEPELVDFQSFNHPLKKAFTVDDEDERLSLPSTMMTDQDLKIQSLEAQLELLSKQMQTLLAGRIPPVVPVAANFDTTVSDDEGKGASLSSPTEITKPTFVCEGKQACALANPSSLTCPHPPPPPPPPLSLLLVKSTSTLPLQKVKTKPDALQMLKQSTNLEHDVLPVRPSADDLKMVQLKKQILLGRLVGHLSCGTLNSQKTRVTTWQTHFVKSFVLSRNTYLNTKKM</sequence>
<gene>
    <name evidence="2" type="ORF">KIN20_024037</name>
</gene>
<evidence type="ECO:0000313" key="3">
    <source>
        <dbReference type="Proteomes" id="UP001196413"/>
    </source>
</evidence>
<name>A0AAD5QVP9_PARTN</name>
<reference evidence="2" key="1">
    <citation type="submission" date="2021-06" db="EMBL/GenBank/DDBJ databases">
        <title>Parelaphostrongylus tenuis whole genome reference sequence.</title>
        <authorList>
            <person name="Garwood T.J."/>
            <person name="Larsen P.A."/>
            <person name="Fountain-Jones N.M."/>
            <person name="Garbe J.R."/>
            <person name="Macchietto M.G."/>
            <person name="Kania S.A."/>
            <person name="Gerhold R.W."/>
            <person name="Richards J.E."/>
            <person name="Wolf T.M."/>
        </authorList>
    </citation>
    <scope>NUCLEOTIDE SEQUENCE</scope>
    <source>
        <strain evidence="2">MNPRO001-30</strain>
        <tissue evidence="2">Meninges</tissue>
    </source>
</reference>
<evidence type="ECO:0000256" key="1">
    <source>
        <dbReference type="SAM" id="Coils"/>
    </source>
</evidence>
<dbReference type="Proteomes" id="UP001196413">
    <property type="component" value="Unassembled WGS sequence"/>
</dbReference>
<dbReference type="AlphaFoldDB" id="A0AAD5QVP9"/>